<dbReference type="Proteomes" id="UP000265520">
    <property type="component" value="Unassembled WGS sequence"/>
</dbReference>
<dbReference type="SUPFAM" id="SSF56672">
    <property type="entry name" value="DNA/RNA polymerases"/>
    <property type="match status" value="1"/>
</dbReference>
<sequence length="413" mass="47187">MLKCWSDFPGYHDFVKDQWQSFQVSGWGGYVLKEKLKMMKNSPKEWHLNHGRNTTGRLNEVKDRMNVLDIKGEDEDLSDADREKLRSLRRHNALVNLNVNGVQVEGVIGVREVVFNHFEHHFRSVRVPRPDIGNLQFQSISEDDAYLLERPFSEEEVKQAVWDCESFKSPGPDGVNFGFIKEFWPHIKGDFMQFMLEFYTNGRLVKGSNCTFIVLISKFDNPQKVSYFRPIYLVGCMYKVLAKVLANRLKLIIGKVISESQSAFVKGRQILDGILIANELVDDAKKQKKELILFKVDFEKAYDSVEWSYLDAVMDKMGFKCKWRQWIMSYISTATASVLVNGSPIKEFSIGRGLRQGDPLSPFLFLIAAEGLNVILKASVDSGLFKGYQIGSDPLSRVSVSHLQFADDTLIIG</sequence>
<evidence type="ECO:0000313" key="3">
    <source>
        <dbReference type="Proteomes" id="UP000265520"/>
    </source>
</evidence>
<dbReference type="EMBL" id="LXQA010010159">
    <property type="protein sequence ID" value="MCH86339.1"/>
    <property type="molecule type" value="Genomic_DNA"/>
</dbReference>
<gene>
    <name evidence="2" type="ORF">A2U01_0007194</name>
</gene>
<dbReference type="GO" id="GO:0016301">
    <property type="term" value="F:kinase activity"/>
    <property type="evidence" value="ECO:0007669"/>
    <property type="project" value="UniProtKB-KW"/>
</dbReference>
<keyword evidence="2" id="KW-0418">Kinase</keyword>
<organism evidence="2 3">
    <name type="scientific">Trifolium medium</name>
    <dbReference type="NCBI Taxonomy" id="97028"/>
    <lineage>
        <taxon>Eukaryota</taxon>
        <taxon>Viridiplantae</taxon>
        <taxon>Streptophyta</taxon>
        <taxon>Embryophyta</taxon>
        <taxon>Tracheophyta</taxon>
        <taxon>Spermatophyta</taxon>
        <taxon>Magnoliopsida</taxon>
        <taxon>eudicotyledons</taxon>
        <taxon>Gunneridae</taxon>
        <taxon>Pentapetalae</taxon>
        <taxon>rosids</taxon>
        <taxon>fabids</taxon>
        <taxon>Fabales</taxon>
        <taxon>Fabaceae</taxon>
        <taxon>Papilionoideae</taxon>
        <taxon>50 kb inversion clade</taxon>
        <taxon>NPAAA clade</taxon>
        <taxon>Hologalegina</taxon>
        <taxon>IRL clade</taxon>
        <taxon>Trifolieae</taxon>
        <taxon>Trifolium</taxon>
    </lineage>
</organism>
<dbReference type="InterPro" id="IPR043502">
    <property type="entry name" value="DNA/RNA_pol_sf"/>
</dbReference>
<dbReference type="AlphaFoldDB" id="A0A392MH18"/>
<dbReference type="CDD" id="cd01650">
    <property type="entry name" value="RT_nLTR_like"/>
    <property type="match status" value="1"/>
</dbReference>
<protein>
    <submittedName>
        <fullName evidence="2">Cysteine-rich receptor-like protein kinase</fullName>
    </submittedName>
</protein>
<reference evidence="2 3" key="1">
    <citation type="journal article" date="2018" name="Front. Plant Sci.">
        <title>Red Clover (Trifolium pratense) and Zigzag Clover (T. medium) - A Picture of Genomic Similarities and Differences.</title>
        <authorList>
            <person name="Dluhosova J."/>
            <person name="Istvanek J."/>
            <person name="Nedelnik J."/>
            <person name="Repkova J."/>
        </authorList>
    </citation>
    <scope>NUCLEOTIDE SEQUENCE [LARGE SCALE GENOMIC DNA]</scope>
    <source>
        <strain evidence="3">cv. 10/8</strain>
        <tissue evidence="2">Leaf</tissue>
    </source>
</reference>
<name>A0A392MH18_9FABA</name>
<dbReference type="PROSITE" id="PS50878">
    <property type="entry name" value="RT_POL"/>
    <property type="match status" value="1"/>
</dbReference>
<keyword evidence="2" id="KW-0675">Receptor</keyword>
<dbReference type="InterPro" id="IPR000477">
    <property type="entry name" value="RT_dom"/>
</dbReference>
<keyword evidence="3" id="KW-1185">Reference proteome</keyword>
<accession>A0A392MH18</accession>
<evidence type="ECO:0000313" key="2">
    <source>
        <dbReference type="EMBL" id="MCH86339.1"/>
    </source>
</evidence>
<dbReference type="Pfam" id="PF00078">
    <property type="entry name" value="RVT_1"/>
    <property type="match status" value="1"/>
</dbReference>
<dbReference type="PANTHER" id="PTHR46890:SF48">
    <property type="entry name" value="RNA-DIRECTED DNA POLYMERASE"/>
    <property type="match status" value="1"/>
</dbReference>
<dbReference type="InterPro" id="IPR052343">
    <property type="entry name" value="Retrotransposon-Effector_Assoc"/>
</dbReference>
<comment type="caution">
    <text evidence="2">The sequence shown here is derived from an EMBL/GenBank/DDBJ whole genome shotgun (WGS) entry which is preliminary data.</text>
</comment>
<feature type="domain" description="Reverse transcriptase" evidence="1">
    <location>
        <begin position="197"/>
        <end position="413"/>
    </location>
</feature>
<proteinExistence type="predicted"/>
<keyword evidence="2" id="KW-0808">Transferase</keyword>
<dbReference type="PANTHER" id="PTHR46890">
    <property type="entry name" value="NON-LTR RETROLELEMENT REVERSE TRANSCRIPTASE-LIKE PROTEIN-RELATED"/>
    <property type="match status" value="1"/>
</dbReference>
<evidence type="ECO:0000259" key="1">
    <source>
        <dbReference type="PROSITE" id="PS50878"/>
    </source>
</evidence>